<evidence type="ECO:0000256" key="4">
    <source>
        <dbReference type="ARBA" id="ARBA00022837"/>
    </source>
</evidence>
<dbReference type="PANTHER" id="PTHR24026">
    <property type="entry name" value="FAT ATYPICAL CADHERIN-RELATED"/>
    <property type="match status" value="1"/>
</dbReference>
<feature type="domain" description="Cadherin" evidence="8">
    <location>
        <begin position="70"/>
        <end position="171"/>
    </location>
</feature>
<dbReference type="InterPro" id="IPR015919">
    <property type="entry name" value="Cadherin-like_sf"/>
</dbReference>
<protein>
    <submittedName>
        <fullName evidence="9">Fat-like cadherin-related tumor suppressor homolog</fullName>
    </submittedName>
</protein>
<gene>
    <name evidence="9" type="primary">kug</name>
    <name evidence="9" type="ORF">CEXT_589941</name>
</gene>
<evidence type="ECO:0000256" key="6">
    <source>
        <dbReference type="ARBA" id="ARBA00023136"/>
    </source>
</evidence>
<comment type="caution">
    <text evidence="9">The sequence shown here is derived from an EMBL/GenBank/DDBJ whole genome shotgun (WGS) entry which is preliminary data.</text>
</comment>
<dbReference type="InterPro" id="IPR020894">
    <property type="entry name" value="Cadherin_CS"/>
</dbReference>
<dbReference type="Proteomes" id="UP001054945">
    <property type="component" value="Unassembled WGS sequence"/>
</dbReference>
<organism evidence="9 10">
    <name type="scientific">Caerostris extrusa</name>
    <name type="common">Bark spider</name>
    <name type="synonym">Caerostris bankana</name>
    <dbReference type="NCBI Taxonomy" id="172846"/>
    <lineage>
        <taxon>Eukaryota</taxon>
        <taxon>Metazoa</taxon>
        <taxon>Ecdysozoa</taxon>
        <taxon>Arthropoda</taxon>
        <taxon>Chelicerata</taxon>
        <taxon>Arachnida</taxon>
        <taxon>Araneae</taxon>
        <taxon>Araneomorphae</taxon>
        <taxon>Entelegynae</taxon>
        <taxon>Araneoidea</taxon>
        <taxon>Araneidae</taxon>
        <taxon>Caerostris</taxon>
    </lineage>
</organism>
<dbReference type="PRINTS" id="PR00205">
    <property type="entry name" value="CADHERIN"/>
</dbReference>
<keyword evidence="5" id="KW-1133">Transmembrane helix</keyword>
<keyword evidence="6" id="KW-0472">Membrane</keyword>
<evidence type="ECO:0000313" key="10">
    <source>
        <dbReference type="Proteomes" id="UP001054945"/>
    </source>
</evidence>
<dbReference type="FunFam" id="2.60.40.60:FF:000026">
    <property type="entry name" value="FAT atypical cadherin 1"/>
    <property type="match status" value="1"/>
</dbReference>
<dbReference type="CDD" id="cd11304">
    <property type="entry name" value="Cadherin_repeat"/>
    <property type="match status" value="5"/>
</dbReference>
<dbReference type="EMBL" id="BPLR01003923">
    <property type="protein sequence ID" value="GIX90250.1"/>
    <property type="molecule type" value="Genomic_DNA"/>
</dbReference>
<dbReference type="GO" id="GO:0007156">
    <property type="term" value="P:homophilic cell adhesion via plasma membrane adhesion molecules"/>
    <property type="evidence" value="ECO:0007669"/>
    <property type="project" value="InterPro"/>
</dbReference>
<dbReference type="GO" id="GO:0009653">
    <property type="term" value="P:anatomical structure morphogenesis"/>
    <property type="evidence" value="ECO:0007669"/>
    <property type="project" value="UniProtKB-ARBA"/>
</dbReference>
<evidence type="ECO:0000256" key="5">
    <source>
        <dbReference type="ARBA" id="ARBA00022989"/>
    </source>
</evidence>
<feature type="domain" description="Cadherin" evidence="8">
    <location>
        <begin position="28"/>
        <end position="69"/>
    </location>
</feature>
<dbReference type="GO" id="GO:0060429">
    <property type="term" value="P:epithelium development"/>
    <property type="evidence" value="ECO:0007669"/>
    <property type="project" value="UniProtKB-ARBA"/>
</dbReference>
<dbReference type="PANTHER" id="PTHR24026:SF126">
    <property type="entry name" value="PROTOCADHERIN FAT 4"/>
    <property type="match status" value="1"/>
</dbReference>
<proteinExistence type="predicted"/>
<dbReference type="GO" id="GO:0005886">
    <property type="term" value="C:plasma membrane"/>
    <property type="evidence" value="ECO:0007669"/>
    <property type="project" value="UniProtKB-SubCell"/>
</dbReference>
<dbReference type="GO" id="GO:0005509">
    <property type="term" value="F:calcium ion binding"/>
    <property type="evidence" value="ECO:0007669"/>
    <property type="project" value="UniProtKB-UniRule"/>
</dbReference>
<keyword evidence="4 7" id="KW-0106">Calcium</keyword>
<keyword evidence="3" id="KW-0677">Repeat</keyword>
<comment type="subcellular location">
    <subcellularLocation>
        <location evidence="1">Membrane</location>
    </subcellularLocation>
</comment>
<reference evidence="9 10" key="1">
    <citation type="submission" date="2021-06" db="EMBL/GenBank/DDBJ databases">
        <title>Caerostris extrusa draft genome.</title>
        <authorList>
            <person name="Kono N."/>
            <person name="Arakawa K."/>
        </authorList>
    </citation>
    <scope>NUCLEOTIDE SEQUENCE [LARGE SCALE GENOMIC DNA]</scope>
</reference>
<dbReference type="AlphaFoldDB" id="A0AAV4NZD2"/>
<dbReference type="PROSITE" id="PS00232">
    <property type="entry name" value="CADHERIN_1"/>
    <property type="match status" value="2"/>
</dbReference>
<keyword evidence="2" id="KW-0812">Transmembrane</keyword>
<evidence type="ECO:0000256" key="1">
    <source>
        <dbReference type="ARBA" id="ARBA00004370"/>
    </source>
</evidence>
<evidence type="ECO:0000256" key="7">
    <source>
        <dbReference type="PROSITE-ProRule" id="PRU00043"/>
    </source>
</evidence>
<accession>A0AAV4NZD2</accession>
<dbReference type="Pfam" id="PF00028">
    <property type="entry name" value="Cadherin"/>
    <property type="match status" value="2"/>
</dbReference>
<feature type="domain" description="Cadherin" evidence="8">
    <location>
        <begin position="172"/>
        <end position="260"/>
    </location>
</feature>
<dbReference type="PROSITE" id="PS50268">
    <property type="entry name" value="CADHERIN_2"/>
    <property type="match status" value="4"/>
</dbReference>
<evidence type="ECO:0000256" key="2">
    <source>
        <dbReference type="ARBA" id="ARBA00022692"/>
    </source>
</evidence>
<name>A0AAV4NZD2_CAEEX</name>
<dbReference type="FunFam" id="2.60.40.60:FF:000020">
    <property type="entry name" value="Dachsous cadherin-related 1b"/>
    <property type="match status" value="1"/>
</dbReference>
<dbReference type="SUPFAM" id="SSF49313">
    <property type="entry name" value="Cadherin-like"/>
    <property type="match status" value="5"/>
</dbReference>
<dbReference type="InterPro" id="IPR002126">
    <property type="entry name" value="Cadherin-like_dom"/>
</dbReference>
<feature type="domain" description="Cadherin" evidence="8">
    <location>
        <begin position="261"/>
        <end position="372"/>
    </location>
</feature>
<evidence type="ECO:0000256" key="3">
    <source>
        <dbReference type="ARBA" id="ARBA00022737"/>
    </source>
</evidence>
<evidence type="ECO:0000259" key="8">
    <source>
        <dbReference type="PROSITE" id="PS50268"/>
    </source>
</evidence>
<sequence length="405" mass="44603">MKQHKEYHLTIRATDSVSGAYADVAVYINIEDNVHDFLLLATDSGSPGLSATTTVHIDVIDMNDNPPKFEQYEYVCMISESAQRGQFVTRVVASDPDESDQAKLLYSIVGGNEQQAFAINSVTGIVTLSNLHQFSNLSLYVLNVSVTDGVYSGYAKLKVNILGENNNSPIFTRTVYEVAVKENLPPGAPVITVKAADIDRGEYGKITYSIESVLYARISFDRERHRLYEVPIAAFDGGGRPGYSTVRISVTNENDNAPLFAVSEYRAYVYENTTMGTTVLQVHAVDDDDDVHSTSIEYSIYSNNASTITDLFGISKDLGEVYLKKSVSQLDRESTAAYHLVVKAETSLRPPLIAYCDITINIMDENDNRPIFESNPYVMSLAENIGKGTSILKVVAKDADSGFKQ</sequence>
<dbReference type="Gene3D" id="2.60.40.60">
    <property type="entry name" value="Cadherins"/>
    <property type="match status" value="5"/>
</dbReference>
<dbReference type="SMART" id="SM00112">
    <property type="entry name" value="CA"/>
    <property type="match status" value="4"/>
</dbReference>
<keyword evidence="10" id="KW-1185">Reference proteome</keyword>
<evidence type="ECO:0000313" key="9">
    <source>
        <dbReference type="EMBL" id="GIX90250.1"/>
    </source>
</evidence>